<gene>
    <name evidence="7" type="primary">DENND4C</name>
    <name evidence="7" type="synonym">dennd4c</name>
</gene>
<dbReference type="GO" id="GO:0005085">
    <property type="term" value="F:guanyl-nucleotide exchange factor activity"/>
    <property type="evidence" value="ECO:0007669"/>
    <property type="project" value="UniProtKB-KW"/>
</dbReference>
<dbReference type="GeneTree" id="ENSGT00940000158215"/>
<dbReference type="PANTHER" id="PTHR12296">
    <property type="entry name" value="DENN DOMAIN-CONTAINING PROTEIN 4"/>
    <property type="match status" value="1"/>
</dbReference>
<feature type="region of interest" description="Disordered" evidence="4">
    <location>
        <begin position="1371"/>
        <end position="1409"/>
    </location>
</feature>
<keyword evidence="8" id="KW-1185">Reference proteome</keyword>
<dbReference type="InterPro" id="IPR002885">
    <property type="entry name" value="PPR_rpt"/>
</dbReference>
<organism evidence="7 8">
    <name type="scientific">Lates calcarifer</name>
    <name type="common">Barramundi</name>
    <name type="synonym">Holocentrus calcarifer</name>
    <dbReference type="NCBI Taxonomy" id="8187"/>
    <lineage>
        <taxon>Eukaryota</taxon>
        <taxon>Metazoa</taxon>
        <taxon>Chordata</taxon>
        <taxon>Craniata</taxon>
        <taxon>Vertebrata</taxon>
        <taxon>Euteleostomi</taxon>
        <taxon>Actinopterygii</taxon>
        <taxon>Neopterygii</taxon>
        <taxon>Teleostei</taxon>
        <taxon>Neoteleostei</taxon>
        <taxon>Acanthomorphata</taxon>
        <taxon>Carangaria</taxon>
        <taxon>Carangaria incertae sedis</taxon>
        <taxon>Centropomidae</taxon>
        <taxon>Lates</taxon>
    </lineage>
</organism>
<feature type="region of interest" description="Disordered" evidence="4">
    <location>
        <begin position="981"/>
        <end position="1010"/>
    </location>
</feature>
<dbReference type="InterPro" id="IPR005113">
    <property type="entry name" value="uDENN_dom"/>
</dbReference>
<evidence type="ECO:0000256" key="3">
    <source>
        <dbReference type="PROSITE-ProRule" id="PRU00708"/>
    </source>
</evidence>
<dbReference type="Pfam" id="PF02141">
    <property type="entry name" value="DENN"/>
    <property type="match status" value="1"/>
</dbReference>
<feature type="region of interest" description="Disordered" evidence="4">
    <location>
        <begin position="1487"/>
        <end position="1510"/>
    </location>
</feature>
<accession>A0A4W6EG56</accession>
<dbReference type="Gene3D" id="1.25.40.10">
    <property type="entry name" value="Tetratricopeptide repeat domain"/>
    <property type="match status" value="1"/>
</dbReference>
<keyword evidence="1" id="KW-0597">Phosphoprotein</keyword>
<dbReference type="InterPro" id="IPR023341">
    <property type="entry name" value="MABP"/>
</dbReference>
<name>A0A4W6EG56_LATCA</name>
<feature type="compositionally biased region" description="Basic and acidic residues" evidence="4">
    <location>
        <begin position="1082"/>
        <end position="1109"/>
    </location>
</feature>
<dbReference type="PROSITE" id="PS51498">
    <property type="entry name" value="MABP"/>
    <property type="match status" value="1"/>
</dbReference>
<dbReference type="GO" id="GO:0000813">
    <property type="term" value="C:ESCRT I complex"/>
    <property type="evidence" value="ECO:0007669"/>
    <property type="project" value="InterPro"/>
</dbReference>
<keyword evidence="2" id="KW-0344">Guanine-nucleotide releasing factor</keyword>
<reference evidence="7" key="3">
    <citation type="submission" date="2025-09" db="UniProtKB">
        <authorList>
            <consortium name="Ensembl"/>
        </authorList>
    </citation>
    <scope>IDENTIFICATION</scope>
</reference>
<reference evidence="8" key="1">
    <citation type="submission" date="2015-09" db="EMBL/GenBank/DDBJ databases">
        <authorList>
            <person name="Sai Rama Sridatta P."/>
        </authorList>
    </citation>
    <scope>NUCLEOTIDE SEQUENCE [LARGE SCALE GENOMIC DNA]</scope>
</reference>
<protein>
    <submittedName>
        <fullName evidence="7">DENN domain containing 4C</fullName>
    </submittedName>
</protein>
<dbReference type="PANTHER" id="PTHR12296:SF17">
    <property type="entry name" value="DENN DOMAIN-CONTAINING PROTEIN 4C"/>
    <property type="match status" value="1"/>
</dbReference>
<dbReference type="Proteomes" id="UP000314980">
    <property type="component" value="Unassembled WGS sequence"/>
</dbReference>
<dbReference type="GO" id="GO:0032483">
    <property type="term" value="P:regulation of Rab protein signal transduction"/>
    <property type="evidence" value="ECO:0007669"/>
    <property type="project" value="TreeGrafter"/>
</dbReference>
<dbReference type="SMART" id="SM00799">
    <property type="entry name" value="DENN"/>
    <property type="match status" value="1"/>
</dbReference>
<feature type="region of interest" description="Disordered" evidence="4">
    <location>
        <begin position="1059"/>
        <end position="1161"/>
    </location>
</feature>
<dbReference type="FunFam" id="1.25.40.10:FF:000042">
    <property type="entry name" value="C-myc promoter-binding protein isoform X1"/>
    <property type="match status" value="1"/>
</dbReference>
<dbReference type="Pfam" id="PF03456">
    <property type="entry name" value="uDENN"/>
    <property type="match status" value="1"/>
</dbReference>
<feature type="domain" description="UDENN" evidence="5">
    <location>
        <begin position="189"/>
        <end position="639"/>
    </location>
</feature>
<feature type="compositionally biased region" description="Polar residues" evidence="4">
    <location>
        <begin position="1246"/>
        <end position="1257"/>
    </location>
</feature>
<dbReference type="SMART" id="SM00800">
    <property type="entry name" value="uDENN"/>
    <property type="match status" value="1"/>
</dbReference>
<dbReference type="PROSITE" id="PS51375">
    <property type="entry name" value="PPR"/>
    <property type="match status" value="1"/>
</dbReference>
<feature type="compositionally biased region" description="Low complexity" evidence="4">
    <location>
        <begin position="1371"/>
        <end position="1385"/>
    </location>
</feature>
<dbReference type="InterPro" id="IPR011990">
    <property type="entry name" value="TPR-like_helical_dom_sf"/>
</dbReference>
<reference evidence="7" key="2">
    <citation type="submission" date="2025-08" db="UniProtKB">
        <authorList>
            <consortium name="Ensembl"/>
        </authorList>
    </citation>
    <scope>IDENTIFICATION</scope>
</reference>
<dbReference type="GO" id="GO:0005829">
    <property type="term" value="C:cytosol"/>
    <property type="evidence" value="ECO:0007669"/>
    <property type="project" value="UniProtKB-ARBA"/>
</dbReference>
<dbReference type="InterPro" id="IPR001194">
    <property type="entry name" value="cDENN_dom"/>
</dbReference>
<dbReference type="InterPro" id="IPR043153">
    <property type="entry name" value="DENN_C"/>
</dbReference>
<dbReference type="SMART" id="SM00801">
    <property type="entry name" value="dDENN"/>
    <property type="match status" value="1"/>
</dbReference>
<feature type="region of interest" description="Disordered" evidence="4">
    <location>
        <begin position="1179"/>
        <end position="1257"/>
    </location>
</feature>
<evidence type="ECO:0000259" key="5">
    <source>
        <dbReference type="PROSITE" id="PS50211"/>
    </source>
</evidence>
<dbReference type="Ensembl" id="ENSLCAT00010037544.1">
    <property type="protein sequence ID" value="ENSLCAP00010036682.1"/>
    <property type="gene ID" value="ENSLCAG00010017140.1"/>
</dbReference>
<dbReference type="Gene3D" id="3.40.50.11500">
    <property type="match status" value="1"/>
</dbReference>
<feature type="repeat" description="PPR" evidence="3">
    <location>
        <begin position="811"/>
        <end position="845"/>
    </location>
</feature>
<feature type="domain" description="MABP" evidence="6">
    <location>
        <begin position="38"/>
        <end position="197"/>
    </location>
</feature>
<evidence type="ECO:0000259" key="6">
    <source>
        <dbReference type="PROSITE" id="PS51498"/>
    </source>
</evidence>
<feature type="compositionally biased region" description="Polar residues" evidence="4">
    <location>
        <begin position="1487"/>
        <end position="1506"/>
    </location>
</feature>
<dbReference type="Pfam" id="PF10240">
    <property type="entry name" value="DUF2464"/>
    <property type="match status" value="1"/>
</dbReference>
<dbReference type="FunFam" id="2.100.10.50:FF:000001">
    <property type="entry name" value="DENN domain containing 4C"/>
    <property type="match status" value="1"/>
</dbReference>
<dbReference type="InterPro" id="IPR018798">
    <property type="entry name" value="MVB12A/B"/>
</dbReference>
<evidence type="ECO:0000256" key="4">
    <source>
        <dbReference type="SAM" id="MobiDB-lite"/>
    </source>
</evidence>
<feature type="region of interest" description="Disordered" evidence="4">
    <location>
        <begin position="894"/>
        <end position="919"/>
    </location>
</feature>
<feature type="compositionally biased region" description="Polar residues" evidence="4">
    <location>
        <begin position="993"/>
        <end position="1010"/>
    </location>
</feature>
<dbReference type="InterPro" id="IPR005112">
    <property type="entry name" value="dDENN_dom"/>
</dbReference>
<feature type="compositionally biased region" description="Polar residues" evidence="4">
    <location>
        <begin position="901"/>
        <end position="911"/>
    </location>
</feature>
<dbReference type="InterPro" id="IPR051696">
    <property type="entry name" value="DENN_Domain_GEFs"/>
</dbReference>
<evidence type="ECO:0000256" key="1">
    <source>
        <dbReference type="ARBA" id="ARBA00022553"/>
    </source>
</evidence>
<feature type="compositionally biased region" description="Polar residues" evidence="4">
    <location>
        <begin position="1181"/>
        <end position="1202"/>
    </location>
</feature>
<dbReference type="PROSITE" id="PS50211">
    <property type="entry name" value="DENN"/>
    <property type="match status" value="1"/>
</dbReference>
<proteinExistence type="predicted"/>
<feature type="compositionally biased region" description="Polar residues" evidence="4">
    <location>
        <begin position="1218"/>
        <end position="1237"/>
    </location>
</feature>
<dbReference type="Pfam" id="PF03455">
    <property type="entry name" value="dDENN"/>
    <property type="match status" value="1"/>
</dbReference>
<sequence length="1834" mass="203019">MIEDKGHRVTDYFVVAGLTDKSTPLEQDLSETKSSGPKAPITDLAVINRSAGETVPEGFTCIDSTYSGQPANLNHGSLKSPELFLCYRRGRGKPPLIDIGVLYEGKERLIQGCEVIQATPYGRCANVNNSSATSQRIFITFRRAPPVQPQNSLAVTDICVIVTSKGETPPHTFCKVDKNLNCGMWGSSVFLCYKKSVSASNSISYKAGLIFRYPEEDYESFPLSESVPLFCLPMGAKIECWAPNTRDPLPVFSTFVLTISSGEKVYGSAIQFYEPYSVDQLSEKQKIQLGLLTTVEKKMIPNRPVNTNKCICLLSRWPFFESFRKFLMFLYKLSVSGPHPLPIEKHISHFMHNVSFPSPQRPRILVQLSAHDTLILSQPVCTPLPLSGADYGTLLMNLGSENCATLLHFVLLESKILLHSLRPAVLTGVAEAVVAMIFPFQWQCPYIPLCPLSLAGVLNAPCPFIVGVDSRYFDLYDPPPDVVCVDLDTNTIYLSDEKRHSNWKNLPKKPCKSLINSLSNLHHQLATVRQTAQENSAVDMTPIEADFTWHKKKTALEMEIQEAFLRFMASILKGYRSYLKPITQAPSEKATAADSLYDLQGFLKSRDRAHQKFYSQLTKTQIFIRFIEECTFVSDKDTGLAFFDDCVEKVNTKPQVEGESSEDTRLLELDESQKSEHTVFVMPPEPPADDGPDPAVRYTYKGFPGLLIDLFDRPRVLRPALSSRAAGASLSSSPALLAKRTKQEIKLAYKMAKRFYSNPPLWARCLFSHCYSLWFICLPAAVRLAKSKSRAMQQAYNVLLKMRTTEVEVLDEVCYRVVMQLCGVWGLPVMAVRVLVEMKKAGVHPNAITYGYYNKAVLESPWPSRNRSGQFMWTKLRNVLRGVAQFKHALNRTASKKGPTLSATGRQSDQGYGSKDELHQELAEPSHAAVLSAEERNNAKAQRNGKRSYFHSHVLYVYEYPISFLHINLFRRHSKNDNVSLPDDDAPLASGEVVNQPQQQRQKSFTERSCSFSAETRAGMLLEKGVDHMASQMGADARILTAALSPPPSSVSRTLFKDLEEEPEDDRGLILGKVPVEEEPEAPEKGKGDDKDAEGAEVKDEKEERKQDEAQEDESGVRGATLERADVEVGADPLSRLVSESEESASVTSQEPPRPMPAVVSRNLAEEIEMYMSLRSPLGIKSSSMELQQSQGDSTDAPQPKQTMERRSSLPVPPIKTPSGSPGDTAKRSPSTVTRSKTFAAKTKTPAGNTASPGVRSSSLTALVKSSQGGSLGSVINTISGIKMDTLLSGPKIDVLKSSMKQAANVASKVWGAVASAYSYSDDEDEQAQGGGGFPARLDEHMLAAHDIDESPERGAIPGLVANGLNQSCTSLGSSSGSSDTGRGTHQTHPTPGRAGRGPDSEQGSSHHASSSSIYQNCALEVLMSSCSQCRSCEALVYDEEIMAGWTADDSNLNTNCPFCRTAFLPLLHIEFHDLRTMTGFYVNPSASGDSIHSTSTQPTASSSVDIKTPDLISFPEEEPRETPDNHPGAHKRYNLLDPTGICSQSIQSALCSGTSLTRSNSVGGPLQSLDYSQRPGHGVSTTSLPCSLQEVSDGMGTKRPNPKPVSVPYLSPLVLRKELETLLENEGDQVIYTHKFLSQHPIIFWNLVWYFRRLDLHTHLPGLILTSEHCNNGVQLPLTSLSQDSKQVYIQLLWDNINLHQEPGDPLYLLWRTLLEKKGTLAPTDHQEIRTLLNTIVRNIQTNDVYGPINLLIREIKRRPEGVKRQRSIYREILFLSLVALGRENIDVEAFDREYRLAYDELSAEQLKSLHRIDRPPSPSVQWCLKCFGAPFI</sequence>
<evidence type="ECO:0000313" key="8">
    <source>
        <dbReference type="Proteomes" id="UP000314980"/>
    </source>
</evidence>
<dbReference type="InterPro" id="IPR037516">
    <property type="entry name" value="Tripartite_DENN"/>
</dbReference>
<evidence type="ECO:0000256" key="2">
    <source>
        <dbReference type="ARBA" id="ARBA00022658"/>
    </source>
</evidence>
<dbReference type="Gene3D" id="2.100.10.50">
    <property type="match status" value="1"/>
</dbReference>
<evidence type="ECO:0000313" key="7">
    <source>
        <dbReference type="Ensembl" id="ENSLCAP00010036682.1"/>
    </source>
</evidence>